<dbReference type="Proteomes" id="UP000824533">
    <property type="component" value="Linkage Group LG17"/>
</dbReference>
<keyword evidence="2" id="KW-1185">Reference proteome</keyword>
<evidence type="ECO:0000313" key="1">
    <source>
        <dbReference type="EMBL" id="KAJ0174565.1"/>
    </source>
</evidence>
<comment type="caution">
    <text evidence="1">The sequence shown here is derived from an EMBL/GenBank/DDBJ whole genome shotgun (WGS) entry which is preliminary data.</text>
</comment>
<accession>A0ACC1CSR9</accession>
<dbReference type="EMBL" id="CM034403">
    <property type="protein sequence ID" value="KAJ0174565.1"/>
    <property type="molecule type" value="Genomic_DNA"/>
</dbReference>
<reference evidence="1 2" key="1">
    <citation type="journal article" date="2021" name="Front. Genet.">
        <title>Chromosome-Level Genome Assembly Reveals Significant Gene Expansion in the Toll and IMD Signaling Pathways of Dendrolimus kikuchii.</title>
        <authorList>
            <person name="Zhou J."/>
            <person name="Wu P."/>
            <person name="Xiong Z."/>
            <person name="Liu N."/>
            <person name="Zhao N."/>
            <person name="Ji M."/>
            <person name="Qiu Y."/>
            <person name="Yang B."/>
        </authorList>
    </citation>
    <scope>NUCLEOTIDE SEQUENCE [LARGE SCALE GENOMIC DNA]</scope>
    <source>
        <strain evidence="1">Ann1</strain>
    </source>
</reference>
<name>A0ACC1CSR9_9NEOP</name>
<proteinExistence type="predicted"/>
<organism evidence="1 2">
    <name type="scientific">Dendrolimus kikuchii</name>
    <dbReference type="NCBI Taxonomy" id="765133"/>
    <lineage>
        <taxon>Eukaryota</taxon>
        <taxon>Metazoa</taxon>
        <taxon>Ecdysozoa</taxon>
        <taxon>Arthropoda</taxon>
        <taxon>Hexapoda</taxon>
        <taxon>Insecta</taxon>
        <taxon>Pterygota</taxon>
        <taxon>Neoptera</taxon>
        <taxon>Endopterygota</taxon>
        <taxon>Lepidoptera</taxon>
        <taxon>Glossata</taxon>
        <taxon>Ditrysia</taxon>
        <taxon>Bombycoidea</taxon>
        <taxon>Lasiocampidae</taxon>
        <taxon>Dendrolimus</taxon>
    </lineage>
</organism>
<sequence>MYIVILQILYGVLSSGLSTDNERVSYEGAQVWRTELRNGDDILLIKKLGDYKDLSIWSLKPRQVDFLITAENKLNVHRHLQARRLNHTVLIMDVQTRIDALAPGIDTWTENSLRLGHRLDWKSYPSSKVIGEYYNYVAENFPSICKVKNIGYTSENRSLKMISISDGNPKNKGILVVSGMHSREWIGITSALYILDNIITQFDLLSDYMKNKDWHIIPLLNPDGYEYTRLHDRLWRKNRHKSITRPRCRGVDINRNFETDWMIAGITATNECDHSFSGPFPFSELESQALRNAIADMKKPHAFFDLHSYGQLILYPWSAKKSPTPDYSKHLVTARGMAQAIYKTSSQLYKFGATYNLVYPATGTALDWAYSNGIHHAYAVETRDLGLNGFLTPPDQIEDAGKEIFAAVKHLAKVMEDRVSNRGSDEKSWF</sequence>
<protein>
    <submittedName>
        <fullName evidence="1">Uncharacterized protein</fullName>
    </submittedName>
</protein>
<gene>
    <name evidence="1" type="ORF">K1T71_009673</name>
</gene>
<evidence type="ECO:0000313" key="2">
    <source>
        <dbReference type="Proteomes" id="UP000824533"/>
    </source>
</evidence>